<name>A0A2G9TWP5_TELCI</name>
<keyword evidence="4" id="KW-1185">Reference proteome</keyword>
<evidence type="ECO:0000259" key="2">
    <source>
        <dbReference type="PROSITE" id="PS50202"/>
    </source>
</evidence>
<dbReference type="AlphaFoldDB" id="A0A2G9TWP5"/>
<dbReference type="PANTHER" id="PTHR22947">
    <property type="entry name" value="MAJOR SPERM PROTEIN"/>
    <property type="match status" value="1"/>
</dbReference>
<feature type="region of interest" description="Disordered" evidence="1">
    <location>
        <begin position="1"/>
        <end position="25"/>
    </location>
</feature>
<dbReference type="PROSITE" id="PS50202">
    <property type="entry name" value="MSP"/>
    <property type="match status" value="1"/>
</dbReference>
<proteinExistence type="predicted"/>
<feature type="compositionally biased region" description="Basic and acidic residues" evidence="1">
    <location>
        <begin position="1"/>
        <end position="18"/>
    </location>
</feature>
<dbReference type="EMBL" id="KZ352090">
    <property type="protein sequence ID" value="PIO62449.1"/>
    <property type="molecule type" value="Genomic_DNA"/>
</dbReference>
<protein>
    <submittedName>
        <fullName evidence="3">MSP domain protein</fullName>
    </submittedName>
</protein>
<evidence type="ECO:0000256" key="1">
    <source>
        <dbReference type="SAM" id="MobiDB-lite"/>
    </source>
</evidence>
<dbReference type="OrthoDB" id="5851894at2759"/>
<dbReference type="InterPro" id="IPR051774">
    <property type="entry name" value="Sperm-specific_class_P"/>
</dbReference>
<dbReference type="SUPFAM" id="SSF49354">
    <property type="entry name" value="PapD-like"/>
    <property type="match status" value="1"/>
</dbReference>
<dbReference type="Gene3D" id="2.60.40.10">
    <property type="entry name" value="Immunoglobulins"/>
    <property type="match status" value="1"/>
</dbReference>
<dbReference type="Pfam" id="PF00635">
    <property type="entry name" value="Motile_Sperm"/>
    <property type="match status" value="1"/>
</dbReference>
<dbReference type="InterPro" id="IPR008962">
    <property type="entry name" value="PapD-like_sf"/>
</dbReference>
<organism evidence="3 4">
    <name type="scientific">Teladorsagia circumcincta</name>
    <name type="common">Brown stomach worm</name>
    <name type="synonym">Ostertagia circumcincta</name>
    <dbReference type="NCBI Taxonomy" id="45464"/>
    <lineage>
        <taxon>Eukaryota</taxon>
        <taxon>Metazoa</taxon>
        <taxon>Ecdysozoa</taxon>
        <taxon>Nematoda</taxon>
        <taxon>Chromadorea</taxon>
        <taxon>Rhabditida</taxon>
        <taxon>Rhabditina</taxon>
        <taxon>Rhabditomorpha</taxon>
        <taxon>Strongyloidea</taxon>
        <taxon>Trichostrongylidae</taxon>
        <taxon>Teladorsagia</taxon>
    </lineage>
</organism>
<dbReference type="Proteomes" id="UP000230423">
    <property type="component" value="Unassembled WGS sequence"/>
</dbReference>
<dbReference type="InterPro" id="IPR000535">
    <property type="entry name" value="MSP_dom"/>
</dbReference>
<evidence type="ECO:0000313" key="3">
    <source>
        <dbReference type="EMBL" id="PIO62449.1"/>
    </source>
</evidence>
<sequence length="113" mass="12307">MSQRDGKHETTPKSHRDQALSVDPEVATFTTAGGKSEHMLVNLSDNHLAVKVRCSNNQLYRVRPVYQVVETGQCKSLIVTRLIDIVSAETCGQAYHTSAAANCRANLPHATCG</sequence>
<dbReference type="PANTHER" id="PTHR22947:SF15">
    <property type="entry name" value="MAJOR SPERM PROTEIN"/>
    <property type="match status" value="1"/>
</dbReference>
<feature type="domain" description="MSP" evidence="2">
    <location>
        <begin position="19"/>
        <end position="113"/>
    </location>
</feature>
<gene>
    <name evidence="3" type="ORF">TELCIR_15987</name>
</gene>
<accession>A0A2G9TWP5</accession>
<dbReference type="InterPro" id="IPR013783">
    <property type="entry name" value="Ig-like_fold"/>
</dbReference>
<reference evidence="3 4" key="1">
    <citation type="submission" date="2015-09" db="EMBL/GenBank/DDBJ databases">
        <title>Draft genome of the parasitic nematode Teladorsagia circumcincta isolate WARC Sus (inbred).</title>
        <authorList>
            <person name="Mitreva M."/>
        </authorList>
    </citation>
    <scope>NUCLEOTIDE SEQUENCE [LARGE SCALE GENOMIC DNA]</scope>
    <source>
        <strain evidence="3 4">S</strain>
    </source>
</reference>
<evidence type="ECO:0000313" key="4">
    <source>
        <dbReference type="Proteomes" id="UP000230423"/>
    </source>
</evidence>